<sequence length="62" mass="7021">LGGLEISENYPRLPYMVPHSFHQILVVEQNSTDELSRLLQTALNNETTHKVSKSVQILNGPY</sequence>
<dbReference type="Proteomes" id="UP001233999">
    <property type="component" value="Unassembled WGS sequence"/>
</dbReference>
<evidence type="ECO:0000313" key="2">
    <source>
        <dbReference type="Proteomes" id="UP001233999"/>
    </source>
</evidence>
<comment type="caution">
    <text evidence="1">The sequence shown here is derived from an EMBL/GenBank/DDBJ whole genome shotgun (WGS) entry which is preliminary data.</text>
</comment>
<reference evidence="1" key="1">
    <citation type="journal article" date="2023" name="IScience">
        <title>Live-bearing cockroach genome reveals convergent evolutionary mechanisms linked to viviparity in insects and beyond.</title>
        <authorList>
            <person name="Fouks B."/>
            <person name="Harrison M.C."/>
            <person name="Mikhailova A.A."/>
            <person name="Marchal E."/>
            <person name="English S."/>
            <person name="Carruthers M."/>
            <person name="Jennings E.C."/>
            <person name="Chiamaka E.L."/>
            <person name="Frigard R.A."/>
            <person name="Pippel M."/>
            <person name="Attardo G.M."/>
            <person name="Benoit J.B."/>
            <person name="Bornberg-Bauer E."/>
            <person name="Tobe S.S."/>
        </authorList>
    </citation>
    <scope>NUCLEOTIDE SEQUENCE</scope>
    <source>
        <strain evidence="1">Stay&amp;Tobe</strain>
    </source>
</reference>
<accession>A0AAD8E216</accession>
<keyword evidence="2" id="KW-1185">Reference proteome</keyword>
<feature type="non-terminal residue" evidence="1">
    <location>
        <position position="62"/>
    </location>
</feature>
<organism evidence="1 2">
    <name type="scientific">Diploptera punctata</name>
    <name type="common">Pacific beetle cockroach</name>
    <dbReference type="NCBI Taxonomy" id="6984"/>
    <lineage>
        <taxon>Eukaryota</taxon>
        <taxon>Metazoa</taxon>
        <taxon>Ecdysozoa</taxon>
        <taxon>Arthropoda</taxon>
        <taxon>Hexapoda</taxon>
        <taxon>Insecta</taxon>
        <taxon>Pterygota</taxon>
        <taxon>Neoptera</taxon>
        <taxon>Polyneoptera</taxon>
        <taxon>Dictyoptera</taxon>
        <taxon>Blattodea</taxon>
        <taxon>Blaberoidea</taxon>
        <taxon>Blaberidae</taxon>
        <taxon>Diplopterinae</taxon>
        <taxon>Diploptera</taxon>
    </lineage>
</organism>
<proteinExistence type="predicted"/>
<evidence type="ECO:0000313" key="1">
    <source>
        <dbReference type="EMBL" id="KAJ9574348.1"/>
    </source>
</evidence>
<dbReference type="AlphaFoldDB" id="A0AAD8E216"/>
<gene>
    <name evidence="1" type="ORF">L9F63_026006</name>
</gene>
<protein>
    <submittedName>
        <fullName evidence="1">Uncharacterized protein</fullName>
    </submittedName>
</protein>
<reference evidence="1" key="2">
    <citation type="submission" date="2023-05" db="EMBL/GenBank/DDBJ databases">
        <authorList>
            <person name="Fouks B."/>
        </authorList>
    </citation>
    <scope>NUCLEOTIDE SEQUENCE</scope>
    <source>
        <strain evidence="1">Stay&amp;Tobe</strain>
        <tissue evidence="1">Testes</tissue>
    </source>
</reference>
<dbReference type="EMBL" id="JASPKZ010010442">
    <property type="protein sequence ID" value="KAJ9574348.1"/>
    <property type="molecule type" value="Genomic_DNA"/>
</dbReference>
<feature type="non-terminal residue" evidence="1">
    <location>
        <position position="1"/>
    </location>
</feature>
<name>A0AAD8E216_DIPPU</name>